<dbReference type="EMBL" id="JAHRHJ020000011">
    <property type="protein sequence ID" value="KAH9296084.1"/>
    <property type="molecule type" value="Genomic_DNA"/>
</dbReference>
<proteinExistence type="predicted"/>
<dbReference type="PANTHER" id="PTHR31300">
    <property type="entry name" value="LIPASE"/>
    <property type="match status" value="1"/>
</dbReference>
<reference evidence="1 2" key="1">
    <citation type="journal article" date="2021" name="Nat. Plants">
        <title>The Taxus genome provides insights into paclitaxel biosynthesis.</title>
        <authorList>
            <person name="Xiong X."/>
            <person name="Gou J."/>
            <person name="Liao Q."/>
            <person name="Li Y."/>
            <person name="Zhou Q."/>
            <person name="Bi G."/>
            <person name="Li C."/>
            <person name="Du R."/>
            <person name="Wang X."/>
            <person name="Sun T."/>
            <person name="Guo L."/>
            <person name="Liang H."/>
            <person name="Lu P."/>
            <person name="Wu Y."/>
            <person name="Zhang Z."/>
            <person name="Ro D.K."/>
            <person name="Shang Y."/>
            <person name="Huang S."/>
            <person name="Yan J."/>
        </authorList>
    </citation>
    <scope>NUCLEOTIDE SEQUENCE [LARGE SCALE GENOMIC DNA]</scope>
    <source>
        <strain evidence="1">Ta-2019</strain>
    </source>
</reference>
<accession>A0AA38CG67</accession>
<evidence type="ECO:0000313" key="2">
    <source>
        <dbReference type="Proteomes" id="UP000824469"/>
    </source>
</evidence>
<dbReference type="InterPro" id="IPR006873">
    <property type="entry name" value="DUF620"/>
</dbReference>
<protein>
    <submittedName>
        <fullName evidence="1">Uncharacterized protein</fullName>
    </submittedName>
</protein>
<gene>
    <name evidence="1" type="ORF">KI387_039672</name>
</gene>
<sequence>MDLSVSASRQQISRSGSGKMKVCMEPLVEGPTHELCNSISMDAAHTDQSPWPWIHFRHWIFRKRPNFTDSKLLLGVLGCPLAPLSVSSTYPFSRISVKTVPIGLDPRTTANVFLNARCVGEKRIEDEECFALKVAASPSALAERNDGPAEIIRHVLFGYFSQRTGLLVYMEDSHLTRIESAGGDAVYWETTIETTIHDYRPVDGIMIAHAGRSVVTVFKFGGQIGITYAKTRMEETWVIEEMVFNVPGLSMECFIPPADVKKGSGIGDHEELKFGKFGKENAWQTCLKQSK</sequence>
<dbReference type="AlphaFoldDB" id="A0AA38CG67"/>
<organism evidence="1 2">
    <name type="scientific">Taxus chinensis</name>
    <name type="common">Chinese yew</name>
    <name type="synonym">Taxus wallichiana var. chinensis</name>
    <dbReference type="NCBI Taxonomy" id="29808"/>
    <lineage>
        <taxon>Eukaryota</taxon>
        <taxon>Viridiplantae</taxon>
        <taxon>Streptophyta</taxon>
        <taxon>Embryophyta</taxon>
        <taxon>Tracheophyta</taxon>
        <taxon>Spermatophyta</taxon>
        <taxon>Pinopsida</taxon>
        <taxon>Pinidae</taxon>
        <taxon>Conifers II</taxon>
        <taxon>Cupressales</taxon>
        <taxon>Taxaceae</taxon>
        <taxon>Taxus</taxon>
    </lineage>
</organism>
<dbReference type="Pfam" id="PF04788">
    <property type="entry name" value="DUF620"/>
    <property type="match status" value="1"/>
</dbReference>
<evidence type="ECO:0000313" key="1">
    <source>
        <dbReference type="EMBL" id="KAH9296084.1"/>
    </source>
</evidence>
<name>A0AA38CG67_TAXCH</name>
<comment type="caution">
    <text evidence="1">The sequence shown here is derived from an EMBL/GenBank/DDBJ whole genome shotgun (WGS) entry which is preliminary data.</text>
</comment>
<dbReference type="Proteomes" id="UP000824469">
    <property type="component" value="Unassembled WGS sequence"/>
</dbReference>
<keyword evidence="2" id="KW-1185">Reference proteome</keyword>
<dbReference type="PANTHER" id="PTHR31300:SF2">
    <property type="entry name" value="LIPASE-LIKE PROTEIN"/>
    <property type="match status" value="1"/>
</dbReference>